<evidence type="ECO:0000256" key="1">
    <source>
        <dbReference type="SAM" id="Phobius"/>
    </source>
</evidence>
<organism evidence="2 3">
    <name type="scientific">Portunus trituberculatus</name>
    <name type="common">Swimming crab</name>
    <name type="synonym">Neptunus trituberculatus</name>
    <dbReference type="NCBI Taxonomy" id="210409"/>
    <lineage>
        <taxon>Eukaryota</taxon>
        <taxon>Metazoa</taxon>
        <taxon>Ecdysozoa</taxon>
        <taxon>Arthropoda</taxon>
        <taxon>Crustacea</taxon>
        <taxon>Multicrustacea</taxon>
        <taxon>Malacostraca</taxon>
        <taxon>Eumalacostraca</taxon>
        <taxon>Eucarida</taxon>
        <taxon>Decapoda</taxon>
        <taxon>Pleocyemata</taxon>
        <taxon>Brachyura</taxon>
        <taxon>Eubrachyura</taxon>
        <taxon>Portunoidea</taxon>
        <taxon>Portunidae</taxon>
        <taxon>Portuninae</taxon>
        <taxon>Portunus</taxon>
    </lineage>
</organism>
<protein>
    <submittedName>
        <fullName evidence="2">Uncharacterized protein</fullName>
    </submittedName>
</protein>
<gene>
    <name evidence="2" type="ORF">E2C01_024367</name>
</gene>
<dbReference type="EMBL" id="VSRR010002367">
    <property type="protein sequence ID" value="MPC31090.1"/>
    <property type="molecule type" value="Genomic_DNA"/>
</dbReference>
<dbReference type="Proteomes" id="UP000324222">
    <property type="component" value="Unassembled WGS sequence"/>
</dbReference>
<reference evidence="2 3" key="1">
    <citation type="submission" date="2019-05" db="EMBL/GenBank/DDBJ databases">
        <title>Another draft genome of Portunus trituberculatus and its Hox gene families provides insights of decapod evolution.</title>
        <authorList>
            <person name="Jeong J.-H."/>
            <person name="Song I."/>
            <person name="Kim S."/>
            <person name="Choi T."/>
            <person name="Kim D."/>
            <person name="Ryu S."/>
            <person name="Kim W."/>
        </authorList>
    </citation>
    <scope>NUCLEOTIDE SEQUENCE [LARGE SCALE GENOMIC DNA]</scope>
    <source>
        <tissue evidence="2">Muscle</tissue>
    </source>
</reference>
<dbReference type="AlphaFoldDB" id="A0A5B7EA58"/>
<comment type="caution">
    <text evidence="2">The sequence shown here is derived from an EMBL/GenBank/DDBJ whole genome shotgun (WGS) entry which is preliminary data.</text>
</comment>
<feature type="transmembrane region" description="Helical" evidence="1">
    <location>
        <begin position="272"/>
        <end position="291"/>
    </location>
</feature>
<keyword evidence="3" id="KW-1185">Reference proteome</keyword>
<evidence type="ECO:0000313" key="3">
    <source>
        <dbReference type="Proteomes" id="UP000324222"/>
    </source>
</evidence>
<evidence type="ECO:0000313" key="2">
    <source>
        <dbReference type="EMBL" id="MPC31090.1"/>
    </source>
</evidence>
<sequence length="352" mass="39555">MKEQLDVTESPWYYKFVLLGRDPPHVRGYQQVVPREVLLQLGFLALTLLGHRPGYCLYLCIIKCCRQCWDVVLLVIRHLLQCADDLPEPGDMLLDVPGMISKSFDLVGVCLCSQDVVVKFHKSVLFFLDVNNLARDCLDGVSALPSLGLHCIEIFLHVVHFSSIGFHSLICLADPESEVVFVPLEVLALLSLLCGGQRLLVTLACIQIKFFPLGKGYVDLDRVVVFSQSTWVVMKCSMYLGRVVVFSQLTWVVVKCSVYLGRVVVFSQLTWVVVKCSVYLGSVVMFSQLTWVVMKSSLYLGRVVVFSQLTWVVMKSSLYLGRVVVFLQLTWVVVSTLCAVAVVCLLHFVYVV</sequence>
<keyword evidence="1" id="KW-1133">Transmembrane helix</keyword>
<accession>A0A5B7EA58</accession>
<keyword evidence="1" id="KW-0472">Membrane</keyword>
<proteinExistence type="predicted"/>
<keyword evidence="1" id="KW-0812">Transmembrane</keyword>
<feature type="transmembrane region" description="Helical" evidence="1">
    <location>
        <begin position="326"/>
        <end position="350"/>
    </location>
</feature>
<name>A0A5B7EA58_PORTR</name>
<feature type="transmembrane region" description="Helical" evidence="1">
    <location>
        <begin position="239"/>
        <end position="260"/>
    </location>
</feature>